<organism evidence="1 2">
    <name type="scientific">Candidatus Rhabdochlamydia porcellionis</name>
    <dbReference type="NCBI Taxonomy" id="225148"/>
    <lineage>
        <taxon>Bacteria</taxon>
        <taxon>Pseudomonadati</taxon>
        <taxon>Chlamydiota</taxon>
        <taxon>Chlamydiia</taxon>
        <taxon>Parachlamydiales</taxon>
        <taxon>Candidatus Rhabdochlamydiaceae</taxon>
        <taxon>Candidatus Rhabdochlamydia</taxon>
    </lineage>
</organism>
<keyword evidence="2" id="KW-1185">Reference proteome</keyword>
<dbReference type="EMBL" id="CP075585">
    <property type="protein sequence ID" value="QZA58989.1"/>
    <property type="molecule type" value="Genomic_DNA"/>
</dbReference>
<gene>
    <name evidence="1" type="ORF">RHAB15C_0000872</name>
</gene>
<sequence>MAFSVSNSVSIDGKKSLFLLKKIIILIEMITNVDKLFKHLFRAVILLESGEDNHQHDLIKLFNLVANFYKREDEYILSHLKNVNLNISHHYLHTTKNNSKLHYIYKESLVQAYSLLDISDEYISKKTKKPAQNLQKNIGKINELVNQSLDLFMEFLEPTLYEIKKRFPIIAIA</sequence>
<evidence type="ECO:0000313" key="1">
    <source>
        <dbReference type="EMBL" id="QZA58989.1"/>
    </source>
</evidence>
<proteinExistence type="predicted"/>
<reference evidence="1 2" key="2">
    <citation type="submission" date="2021-05" db="EMBL/GenBank/DDBJ databases">
        <title>Ecology and evolution of chlamydial symbionts of arthropods.</title>
        <authorList>
            <person name="Halter T."/>
            <person name="Sixt B.S."/>
            <person name="Toenshoff E.R."/>
            <person name="Koestlbacher S."/>
            <person name="Schulz F."/>
            <person name="Kostanjsek R."/>
            <person name="Collingro A."/>
            <person name="Hendrickx F."/>
            <person name="Horn M."/>
        </authorList>
    </citation>
    <scope>NUCLEOTIDE SEQUENCE [LARGE SCALE GENOMIC DNA]</scope>
    <source>
        <strain evidence="1 2">15C</strain>
    </source>
</reference>
<name>A0ABX8Z003_9BACT</name>
<dbReference type="RefSeq" id="WP_194845319.1">
    <property type="nucleotide sequence ID" value="NZ_CP075585.1"/>
</dbReference>
<protein>
    <recommendedName>
        <fullName evidence="3">HEPN domain-containing protein</fullName>
    </recommendedName>
</protein>
<reference evidence="1 2" key="1">
    <citation type="submission" date="2020-01" db="EMBL/GenBank/DDBJ databases">
        <authorList>
            <person name="Sixt B."/>
            <person name="Schulz F."/>
            <person name="Kostanjsek R."/>
            <person name="Koestlbacher S."/>
            <person name="Collingro A."/>
            <person name="Toenshoff E."/>
            <person name="Horn M."/>
        </authorList>
    </citation>
    <scope>NUCLEOTIDE SEQUENCE [LARGE SCALE GENOMIC DNA]</scope>
    <source>
        <strain evidence="1 2">15C</strain>
    </source>
</reference>
<evidence type="ECO:0008006" key="3">
    <source>
        <dbReference type="Google" id="ProtNLM"/>
    </source>
</evidence>
<accession>A0ABX8Z003</accession>
<dbReference type="Proteomes" id="UP000822862">
    <property type="component" value="Chromosome"/>
</dbReference>
<evidence type="ECO:0000313" key="2">
    <source>
        <dbReference type="Proteomes" id="UP000822862"/>
    </source>
</evidence>